<evidence type="ECO:0008006" key="5">
    <source>
        <dbReference type="Google" id="ProtNLM"/>
    </source>
</evidence>
<dbReference type="AlphaFoldDB" id="A0AA48GQY9"/>
<dbReference type="InterPro" id="IPR050498">
    <property type="entry name" value="Ycf3"/>
</dbReference>
<dbReference type="GO" id="GO:0009279">
    <property type="term" value="C:cell outer membrane"/>
    <property type="evidence" value="ECO:0007669"/>
    <property type="project" value="TreeGrafter"/>
</dbReference>
<dbReference type="PANTHER" id="PTHR44858:SF1">
    <property type="entry name" value="UDP-N-ACETYLGLUCOSAMINE--PEPTIDE N-ACETYLGLUCOSAMINYLTRANSFERASE SPINDLY-RELATED"/>
    <property type="match status" value="1"/>
</dbReference>
<dbReference type="Proteomes" id="UP001228113">
    <property type="component" value="Chromosome"/>
</dbReference>
<keyword evidence="2" id="KW-0802">TPR repeat</keyword>
<keyword evidence="1" id="KW-0677">Repeat</keyword>
<name>A0AA48GQY9_9BACT</name>
<organism evidence="3 4">
    <name type="scientific">Mesoterricola sediminis</name>
    <dbReference type="NCBI Taxonomy" id="2927980"/>
    <lineage>
        <taxon>Bacteria</taxon>
        <taxon>Pseudomonadati</taxon>
        <taxon>Acidobacteriota</taxon>
        <taxon>Holophagae</taxon>
        <taxon>Holophagales</taxon>
        <taxon>Holophagaceae</taxon>
        <taxon>Mesoterricola</taxon>
    </lineage>
</organism>
<sequence length="229" mass="24075">MAGPLPPSHGGDPCAEGVARFQAGDAEGAAACFLRAARERPGEGHPRYLLGLLHFKKGRYREAEAQLRASAALETREDGLIKLALARGEQKDLPGCLALLEEAARRLPASAAIRAHLATTLRSLDRVPEAIAAYAGALALDPGHVPAHWGLGLALGMEGRFAEGMAALRQAIALDPGFPPPHFHLGVLAWAAGDAAEARAQAACLRSLAPSYASRLDQLMQEESPHEPA</sequence>
<accession>A0AA48GQY9</accession>
<dbReference type="SMART" id="SM00028">
    <property type="entry name" value="TPR"/>
    <property type="match status" value="3"/>
</dbReference>
<dbReference type="RefSeq" id="WP_243331514.1">
    <property type="nucleotide sequence ID" value="NZ_AP027081.1"/>
</dbReference>
<evidence type="ECO:0000313" key="4">
    <source>
        <dbReference type="Proteomes" id="UP001228113"/>
    </source>
</evidence>
<dbReference type="InterPro" id="IPR019734">
    <property type="entry name" value="TPR_rpt"/>
</dbReference>
<dbReference type="GO" id="GO:0046813">
    <property type="term" value="P:receptor-mediated virion attachment to host cell"/>
    <property type="evidence" value="ECO:0007669"/>
    <property type="project" value="TreeGrafter"/>
</dbReference>
<gene>
    <name evidence="3" type="ORF">METESE_09150</name>
</gene>
<dbReference type="PANTHER" id="PTHR44858">
    <property type="entry name" value="TETRATRICOPEPTIDE REPEAT PROTEIN 6"/>
    <property type="match status" value="1"/>
</dbReference>
<keyword evidence="4" id="KW-1185">Reference proteome</keyword>
<proteinExistence type="predicted"/>
<dbReference type="InterPro" id="IPR011990">
    <property type="entry name" value="TPR-like_helical_dom_sf"/>
</dbReference>
<dbReference type="KEGG" id="msea:METESE_09150"/>
<evidence type="ECO:0000313" key="3">
    <source>
        <dbReference type="EMBL" id="BDU75957.1"/>
    </source>
</evidence>
<dbReference type="EMBL" id="AP027081">
    <property type="protein sequence ID" value="BDU75957.1"/>
    <property type="molecule type" value="Genomic_DNA"/>
</dbReference>
<reference evidence="3" key="1">
    <citation type="journal article" date="2023" name="Int. J. Syst. Evol. Microbiol.">
        <title>Mesoterricola silvestris gen. nov., sp. nov., Mesoterricola sediminis sp. nov., Geothrix oryzae sp. nov., Geothrix edaphica sp. nov., Geothrix rubra sp. nov., and Geothrix limicola sp. nov., six novel members of Acidobacteriota isolated from soils.</title>
        <authorList>
            <person name="Itoh H."/>
            <person name="Sugisawa Y."/>
            <person name="Mise K."/>
            <person name="Xu Z."/>
            <person name="Kuniyasu M."/>
            <person name="Ushijima N."/>
            <person name="Kawano K."/>
            <person name="Kobayashi E."/>
            <person name="Shiratori Y."/>
            <person name="Masuda Y."/>
            <person name="Senoo K."/>
        </authorList>
    </citation>
    <scope>NUCLEOTIDE SEQUENCE</scope>
    <source>
        <strain evidence="3">W786</strain>
    </source>
</reference>
<dbReference type="SUPFAM" id="SSF48452">
    <property type="entry name" value="TPR-like"/>
    <property type="match status" value="2"/>
</dbReference>
<protein>
    <recommendedName>
        <fullName evidence="5">Tetratricopeptide repeat protein</fullName>
    </recommendedName>
</protein>
<evidence type="ECO:0000256" key="2">
    <source>
        <dbReference type="ARBA" id="ARBA00022803"/>
    </source>
</evidence>
<evidence type="ECO:0000256" key="1">
    <source>
        <dbReference type="ARBA" id="ARBA00022737"/>
    </source>
</evidence>
<dbReference type="Pfam" id="PF13432">
    <property type="entry name" value="TPR_16"/>
    <property type="match status" value="2"/>
</dbReference>
<dbReference type="Gene3D" id="1.25.40.10">
    <property type="entry name" value="Tetratricopeptide repeat domain"/>
    <property type="match status" value="2"/>
</dbReference>